<organism evidence="2 3">
    <name type="scientific">Streptomyces cylindrosporus</name>
    <dbReference type="NCBI Taxonomy" id="2927583"/>
    <lineage>
        <taxon>Bacteria</taxon>
        <taxon>Bacillati</taxon>
        <taxon>Actinomycetota</taxon>
        <taxon>Actinomycetes</taxon>
        <taxon>Kitasatosporales</taxon>
        <taxon>Streptomycetaceae</taxon>
        <taxon>Streptomyces</taxon>
    </lineage>
</organism>
<name>A0ABS9XX45_9ACTN</name>
<dbReference type="Proteomes" id="UP001165269">
    <property type="component" value="Unassembled WGS sequence"/>
</dbReference>
<reference evidence="2" key="1">
    <citation type="submission" date="2022-03" db="EMBL/GenBank/DDBJ databases">
        <title>Streptomyces 7R015 and 7R016 isolated from Barleria lupulina in Thailand.</title>
        <authorList>
            <person name="Kanchanasin P."/>
            <person name="Phongsopitanun W."/>
            <person name="Tanasupawat S."/>
        </authorList>
    </citation>
    <scope>NUCLEOTIDE SEQUENCE</scope>
    <source>
        <strain evidence="2">7R015</strain>
    </source>
</reference>
<feature type="region of interest" description="Disordered" evidence="1">
    <location>
        <begin position="1"/>
        <end position="65"/>
    </location>
</feature>
<protein>
    <submittedName>
        <fullName evidence="2">Uncharacterized protein</fullName>
    </submittedName>
</protein>
<evidence type="ECO:0000256" key="1">
    <source>
        <dbReference type="SAM" id="MobiDB-lite"/>
    </source>
</evidence>
<evidence type="ECO:0000313" key="3">
    <source>
        <dbReference type="Proteomes" id="UP001165269"/>
    </source>
</evidence>
<proteinExistence type="predicted"/>
<sequence>MSHDQDKPRGKDRKLGDGLAELLGDPEETGWRRAREEDRGAGDGEGEAGDAISPNEGAQEDARDE</sequence>
<dbReference type="EMBL" id="JALDAY010000001">
    <property type="protein sequence ID" value="MCI3269533.1"/>
    <property type="molecule type" value="Genomic_DNA"/>
</dbReference>
<comment type="caution">
    <text evidence="2">The sequence shown here is derived from an EMBL/GenBank/DDBJ whole genome shotgun (WGS) entry which is preliminary data.</text>
</comment>
<gene>
    <name evidence="2" type="ORF">MQP27_00175</name>
</gene>
<feature type="compositionally biased region" description="Basic and acidic residues" evidence="1">
    <location>
        <begin position="1"/>
        <end position="16"/>
    </location>
</feature>
<evidence type="ECO:0000313" key="2">
    <source>
        <dbReference type="EMBL" id="MCI3269533.1"/>
    </source>
</evidence>
<keyword evidence="3" id="KW-1185">Reference proteome</keyword>
<accession>A0ABS9XX45</accession>
<feature type="compositionally biased region" description="Basic and acidic residues" evidence="1">
    <location>
        <begin position="29"/>
        <end position="42"/>
    </location>
</feature>
<dbReference type="RefSeq" id="WP_242758937.1">
    <property type="nucleotide sequence ID" value="NZ_JALDAY010000001.1"/>
</dbReference>